<sequence length="725" mass="78816">MTQPRPRLPSPLAPWRGLRRGLRLLVSRLPGAAAARKGPFVGALDGLQGGVATGWAWDPLRPGHPPTVEFLVDGRVLRRVRAELPREDVAAAGYGDGRAGFFAELPPDLFARGAVEVRARLAGSNWELSGSPRTERLGADWQRRLARGDRVRGAFRAWLARRLARAVAGRVLSLVVPVHDTPPDWLRECLDSVLAQWCPAWELVCVDDASANPETRAVLADYAARDPRIRCLRNETNLGIARSVNRGIAAAAGTHIAFLDHDDALEPDAVFHLLRAAGPVRGLGAGLVYADEVLTGPDLSQLIRPQLRPAWSWDYYLCHPYFVHPVCVEAGLARAVGGWDEGMDISGDVDFVLRVAERAERIAHVPAILYRWRTHESSTGHRMAERVEAATVVALDRHLARLSPGAKASATGLFNYYRADFPDPGGRVLAVIPTRDRLDLLRPCIESLRATARPDDLDILVVDHLSQDPATRAWLAAPPPGVAVLRVEGPFNYAAINNAAVAHARARPGELPPFLLFANNDIEAREPGWLERMRALAGRPEVGAVGATLLYPGGTVQHSGVLAGVNGPAEHAHKFVPFRDRSGARRPGPLGGLVATRDYSAVTAACLMLRSEVFERVGGFDARFAVGFNDTDLCLRIREAGLSVLNDAQSVLLHRESATRRAGDLKHPADTALFRERWAALLAEGDPFYSPLMGREGLDHQAARLGVNFPRARLRPGPSAGRIVA</sequence>
<evidence type="ECO:0000259" key="1">
    <source>
        <dbReference type="Pfam" id="PF00535"/>
    </source>
</evidence>
<evidence type="ECO:0000313" key="3">
    <source>
        <dbReference type="Proteomes" id="UP001055102"/>
    </source>
</evidence>
<dbReference type="CDD" id="cd04186">
    <property type="entry name" value="GT_2_like_c"/>
    <property type="match status" value="1"/>
</dbReference>
<reference evidence="2" key="1">
    <citation type="journal article" date="2021" name="Front. Microbiol.">
        <title>Comprehensive Comparative Genomics and Phenotyping of Methylobacterium Species.</title>
        <authorList>
            <person name="Alessa O."/>
            <person name="Ogura Y."/>
            <person name="Fujitani Y."/>
            <person name="Takami H."/>
            <person name="Hayashi T."/>
            <person name="Sahin N."/>
            <person name="Tani A."/>
        </authorList>
    </citation>
    <scope>NUCLEOTIDE SEQUENCE</scope>
    <source>
        <strain evidence="2">LMG 23639</strain>
    </source>
</reference>
<name>A0ABQ4SSY2_9HYPH</name>
<reference evidence="2" key="2">
    <citation type="submission" date="2021-08" db="EMBL/GenBank/DDBJ databases">
        <authorList>
            <person name="Tani A."/>
            <person name="Ola A."/>
            <person name="Ogura Y."/>
            <person name="Katsura K."/>
            <person name="Hayashi T."/>
        </authorList>
    </citation>
    <scope>NUCLEOTIDE SEQUENCE</scope>
    <source>
        <strain evidence="2">LMG 23639</strain>
    </source>
</reference>
<keyword evidence="3" id="KW-1185">Reference proteome</keyword>
<protein>
    <recommendedName>
        <fullName evidence="1">Glycosyltransferase 2-like domain-containing protein</fullName>
    </recommendedName>
</protein>
<dbReference type="RefSeq" id="WP_238274951.1">
    <property type="nucleotide sequence ID" value="NZ_BPQR01000027.1"/>
</dbReference>
<dbReference type="PANTHER" id="PTHR43179:SF7">
    <property type="entry name" value="RHAMNOSYLTRANSFERASE WBBL"/>
    <property type="match status" value="1"/>
</dbReference>
<dbReference type="InterPro" id="IPR001173">
    <property type="entry name" value="Glyco_trans_2-like"/>
</dbReference>
<dbReference type="InterPro" id="IPR029044">
    <property type="entry name" value="Nucleotide-diphossugar_trans"/>
</dbReference>
<dbReference type="Proteomes" id="UP001055102">
    <property type="component" value="Unassembled WGS sequence"/>
</dbReference>
<dbReference type="EMBL" id="BPQR01000027">
    <property type="protein sequence ID" value="GJE06296.1"/>
    <property type="molecule type" value="Genomic_DNA"/>
</dbReference>
<organism evidence="2 3">
    <name type="scientific">Methylobacterium jeotgali</name>
    <dbReference type="NCBI Taxonomy" id="381630"/>
    <lineage>
        <taxon>Bacteria</taxon>
        <taxon>Pseudomonadati</taxon>
        <taxon>Pseudomonadota</taxon>
        <taxon>Alphaproteobacteria</taxon>
        <taxon>Hyphomicrobiales</taxon>
        <taxon>Methylobacteriaceae</taxon>
        <taxon>Methylobacterium</taxon>
    </lineage>
</organism>
<proteinExistence type="predicted"/>
<dbReference type="Gene3D" id="3.90.550.10">
    <property type="entry name" value="Spore Coat Polysaccharide Biosynthesis Protein SpsA, Chain A"/>
    <property type="match status" value="2"/>
</dbReference>
<feature type="domain" description="Glycosyltransferase 2-like" evidence="1">
    <location>
        <begin position="431"/>
        <end position="561"/>
    </location>
</feature>
<dbReference type="SUPFAM" id="SSF53448">
    <property type="entry name" value="Nucleotide-diphospho-sugar transferases"/>
    <property type="match status" value="2"/>
</dbReference>
<gene>
    <name evidence="2" type="ORF">AOPFMNJM_1612</name>
</gene>
<dbReference type="Pfam" id="PF00535">
    <property type="entry name" value="Glycos_transf_2"/>
    <property type="match status" value="2"/>
</dbReference>
<accession>A0ABQ4SSY2</accession>
<evidence type="ECO:0000313" key="2">
    <source>
        <dbReference type="EMBL" id="GJE06296.1"/>
    </source>
</evidence>
<dbReference type="PANTHER" id="PTHR43179">
    <property type="entry name" value="RHAMNOSYLTRANSFERASE WBBL"/>
    <property type="match status" value="1"/>
</dbReference>
<comment type="caution">
    <text evidence="2">The sequence shown here is derived from an EMBL/GenBank/DDBJ whole genome shotgun (WGS) entry which is preliminary data.</text>
</comment>
<feature type="domain" description="Glycosyltransferase 2-like" evidence="1">
    <location>
        <begin position="173"/>
        <end position="276"/>
    </location>
</feature>